<keyword evidence="7" id="KW-1015">Disulfide bond</keyword>
<accession>A0A8X6MLH5</accession>
<evidence type="ECO:0000256" key="3">
    <source>
        <dbReference type="ARBA" id="ARBA00022729"/>
    </source>
</evidence>
<comment type="subcellular location">
    <subcellularLocation>
        <location evidence="1">Membrane</location>
        <topology evidence="1">Single-pass membrane protein</topology>
    </subcellularLocation>
</comment>
<evidence type="ECO:0000256" key="6">
    <source>
        <dbReference type="ARBA" id="ARBA00023136"/>
    </source>
</evidence>
<dbReference type="SUPFAM" id="SSF49265">
    <property type="entry name" value="Fibronectin type III"/>
    <property type="match status" value="1"/>
</dbReference>
<keyword evidence="3" id="KW-0732">Signal</keyword>
<dbReference type="Pfam" id="PF25059">
    <property type="entry name" value="FN3_DSCAM-DSCAML_C"/>
    <property type="match status" value="1"/>
</dbReference>
<evidence type="ECO:0000256" key="7">
    <source>
        <dbReference type="ARBA" id="ARBA00023157"/>
    </source>
</evidence>
<evidence type="ECO:0000256" key="5">
    <source>
        <dbReference type="ARBA" id="ARBA00022989"/>
    </source>
</evidence>
<reference evidence="12" key="1">
    <citation type="submission" date="2020-08" db="EMBL/GenBank/DDBJ databases">
        <title>Multicomponent nature underlies the extraordinary mechanical properties of spider dragline silk.</title>
        <authorList>
            <person name="Kono N."/>
            <person name="Nakamura H."/>
            <person name="Mori M."/>
            <person name="Yoshida Y."/>
            <person name="Ohtoshi R."/>
            <person name="Malay A.D."/>
            <person name="Moran D.A.P."/>
            <person name="Tomita M."/>
            <person name="Numata K."/>
            <person name="Arakawa K."/>
        </authorList>
    </citation>
    <scope>NUCLEOTIDE SEQUENCE</scope>
</reference>
<evidence type="ECO:0000256" key="10">
    <source>
        <dbReference type="SAM" id="Phobius"/>
    </source>
</evidence>
<dbReference type="PROSITE" id="PS50853">
    <property type="entry name" value="FN3"/>
    <property type="match status" value="1"/>
</dbReference>
<dbReference type="GO" id="GO:0016020">
    <property type="term" value="C:membrane"/>
    <property type="evidence" value="ECO:0007669"/>
    <property type="project" value="UniProtKB-SubCell"/>
</dbReference>
<feature type="compositionally biased region" description="Polar residues" evidence="9">
    <location>
        <begin position="194"/>
        <end position="211"/>
    </location>
</feature>
<dbReference type="InterPro" id="IPR013783">
    <property type="entry name" value="Ig-like_fold"/>
</dbReference>
<evidence type="ECO:0000259" key="11">
    <source>
        <dbReference type="PROSITE" id="PS50853"/>
    </source>
</evidence>
<evidence type="ECO:0000256" key="8">
    <source>
        <dbReference type="ARBA" id="ARBA00023319"/>
    </source>
</evidence>
<dbReference type="AlphaFoldDB" id="A0A8X6MLH5"/>
<dbReference type="GO" id="GO:0007155">
    <property type="term" value="P:cell adhesion"/>
    <property type="evidence" value="ECO:0007669"/>
    <property type="project" value="UniProtKB-KW"/>
</dbReference>
<keyword evidence="13" id="KW-1185">Reference proteome</keyword>
<evidence type="ECO:0000256" key="9">
    <source>
        <dbReference type="SAM" id="MobiDB-lite"/>
    </source>
</evidence>
<gene>
    <name evidence="12" type="ORF">TNIN_479971</name>
</gene>
<feature type="transmembrane region" description="Helical" evidence="10">
    <location>
        <begin position="113"/>
        <end position="136"/>
    </location>
</feature>
<evidence type="ECO:0000256" key="4">
    <source>
        <dbReference type="ARBA" id="ARBA00022889"/>
    </source>
</evidence>
<keyword evidence="5 10" id="KW-1133">Transmembrane helix</keyword>
<evidence type="ECO:0000256" key="2">
    <source>
        <dbReference type="ARBA" id="ARBA00022692"/>
    </source>
</evidence>
<dbReference type="Gene3D" id="2.60.40.10">
    <property type="entry name" value="Immunoglobulins"/>
    <property type="match status" value="1"/>
</dbReference>
<dbReference type="InterPro" id="IPR003961">
    <property type="entry name" value="FN3_dom"/>
</dbReference>
<keyword evidence="8" id="KW-0393">Immunoglobulin domain</keyword>
<name>A0A8X6MLH5_9ARAC</name>
<protein>
    <submittedName>
        <fullName evidence="12">Dscam1</fullName>
    </submittedName>
</protein>
<comment type="caution">
    <text evidence="12">The sequence shown here is derived from an EMBL/GenBank/DDBJ whole genome shotgun (WGS) entry which is preliminary data.</text>
</comment>
<sequence length="330" mass="37359">MALLNINTTFVTLNLYAWKTGGCPISFFVVQYKAKGQREWVLVSSNLDPRHEEFVVTGLNPATWYNLLMSAHNEAGATEAEYVFATLTITGGTITPIVAGREEGPLFYRNLSVLVPIVCAIVVLLVITLVILIVCLKKNRNPDYATPSQNQDNRTEQKGDNISMASVGKKVYETPRETLYYPSPYATTRISMYSADSESSSGQTNSLQRPSGTHRAEHTYDVPFPQKFRDPSSYNVAAHDYQQLFTEAGLHHFVESFDIDQRHLVVQSMCQQAYESKPGHQRSSSLYQQHPHLQNHHDPQQTSLQHQHIYRLNRHSEPNSRFAHDYLSDG</sequence>
<evidence type="ECO:0000256" key="1">
    <source>
        <dbReference type="ARBA" id="ARBA00004167"/>
    </source>
</evidence>
<evidence type="ECO:0000313" key="13">
    <source>
        <dbReference type="Proteomes" id="UP000886998"/>
    </source>
</evidence>
<dbReference type="Proteomes" id="UP000886998">
    <property type="component" value="Unassembled WGS sequence"/>
</dbReference>
<keyword evidence="2 10" id="KW-0812">Transmembrane</keyword>
<evidence type="ECO:0000313" key="12">
    <source>
        <dbReference type="EMBL" id="GFS63068.1"/>
    </source>
</evidence>
<feature type="region of interest" description="Disordered" evidence="9">
    <location>
        <begin position="194"/>
        <end position="217"/>
    </location>
</feature>
<dbReference type="EMBL" id="BMAV01027878">
    <property type="protein sequence ID" value="GFS63068.1"/>
    <property type="molecule type" value="Genomic_DNA"/>
</dbReference>
<proteinExistence type="predicted"/>
<keyword evidence="6 10" id="KW-0472">Membrane</keyword>
<organism evidence="12 13">
    <name type="scientific">Trichonephila inaurata madagascariensis</name>
    <dbReference type="NCBI Taxonomy" id="2747483"/>
    <lineage>
        <taxon>Eukaryota</taxon>
        <taxon>Metazoa</taxon>
        <taxon>Ecdysozoa</taxon>
        <taxon>Arthropoda</taxon>
        <taxon>Chelicerata</taxon>
        <taxon>Arachnida</taxon>
        <taxon>Araneae</taxon>
        <taxon>Araneomorphae</taxon>
        <taxon>Entelegynae</taxon>
        <taxon>Araneoidea</taxon>
        <taxon>Nephilidae</taxon>
        <taxon>Trichonephila</taxon>
        <taxon>Trichonephila inaurata</taxon>
    </lineage>
</organism>
<dbReference type="InterPro" id="IPR056754">
    <property type="entry name" value="DSCAM/DSCAML_C"/>
</dbReference>
<feature type="domain" description="Fibronectin type-III" evidence="11">
    <location>
        <begin position="1"/>
        <end position="93"/>
    </location>
</feature>
<keyword evidence="4" id="KW-0130">Cell adhesion</keyword>
<dbReference type="InterPro" id="IPR036116">
    <property type="entry name" value="FN3_sf"/>
</dbReference>
<dbReference type="CDD" id="cd00063">
    <property type="entry name" value="FN3"/>
    <property type="match status" value="1"/>
</dbReference>
<dbReference type="OrthoDB" id="5982258at2759"/>
<feature type="region of interest" description="Disordered" evidence="9">
    <location>
        <begin position="143"/>
        <end position="162"/>
    </location>
</feature>